<dbReference type="GO" id="GO:0030117">
    <property type="term" value="C:membrane coat"/>
    <property type="evidence" value="ECO:0007669"/>
    <property type="project" value="InterPro"/>
</dbReference>
<comment type="similarity">
    <text evidence="2">Belongs to the adaptor complexes large subunit family.</text>
</comment>
<organism evidence="7">
    <name type="scientific">Lepeophtheirus salmonis</name>
    <name type="common">Salmon louse</name>
    <name type="synonym">Caligus salmonis</name>
    <dbReference type="NCBI Taxonomy" id="72036"/>
    <lineage>
        <taxon>Eukaryota</taxon>
        <taxon>Metazoa</taxon>
        <taxon>Ecdysozoa</taxon>
        <taxon>Arthropoda</taxon>
        <taxon>Crustacea</taxon>
        <taxon>Multicrustacea</taxon>
        <taxon>Hexanauplia</taxon>
        <taxon>Copepoda</taxon>
        <taxon>Siphonostomatoida</taxon>
        <taxon>Caligidae</taxon>
        <taxon>Lepeophtheirus</taxon>
    </lineage>
</organism>
<reference evidence="7" key="1">
    <citation type="submission" date="2014-05" db="EMBL/GenBank/DDBJ databases">
        <authorList>
            <person name="Chronopoulou M."/>
        </authorList>
    </citation>
    <scope>NUCLEOTIDE SEQUENCE</scope>
    <source>
        <tissue evidence="7">Whole organism</tissue>
    </source>
</reference>
<dbReference type="GO" id="GO:0016192">
    <property type="term" value="P:vesicle-mediated transport"/>
    <property type="evidence" value="ECO:0007669"/>
    <property type="project" value="InterPro"/>
</dbReference>
<protein>
    <recommendedName>
        <fullName evidence="6">Clathrin/coatomer adaptor adaptin-like N-terminal domain-containing protein</fullName>
    </recommendedName>
</protein>
<dbReference type="Gene3D" id="1.25.10.10">
    <property type="entry name" value="Leucine-rich Repeat Variant"/>
    <property type="match status" value="1"/>
</dbReference>
<evidence type="ECO:0000256" key="2">
    <source>
        <dbReference type="ARBA" id="ARBA00006613"/>
    </source>
</evidence>
<accession>A0A0K2UEC6</accession>
<evidence type="ECO:0000256" key="4">
    <source>
        <dbReference type="ARBA" id="ARBA00022927"/>
    </source>
</evidence>
<keyword evidence="5" id="KW-0472">Membrane</keyword>
<dbReference type="InterPro" id="IPR016024">
    <property type="entry name" value="ARM-type_fold"/>
</dbReference>
<dbReference type="PANTHER" id="PTHR11134">
    <property type="entry name" value="ADAPTOR COMPLEX SUBUNIT BETA FAMILY MEMBER"/>
    <property type="match status" value="1"/>
</dbReference>
<feature type="domain" description="Clathrin/coatomer adaptor adaptin-like N-terminal" evidence="6">
    <location>
        <begin position="20"/>
        <end position="524"/>
    </location>
</feature>
<evidence type="ECO:0000313" key="7">
    <source>
        <dbReference type="EMBL" id="CDW36614.1"/>
    </source>
</evidence>
<dbReference type="OrthoDB" id="10254310at2759"/>
<dbReference type="InterPro" id="IPR002553">
    <property type="entry name" value="Clathrin/coatomer_adapt-like_N"/>
</dbReference>
<dbReference type="InterPro" id="IPR026739">
    <property type="entry name" value="AP_beta"/>
</dbReference>
<dbReference type="GO" id="GO:0006886">
    <property type="term" value="P:intracellular protein transport"/>
    <property type="evidence" value="ECO:0007669"/>
    <property type="project" value="InterPro"/>
</dbReference>
<keyword evidence="3" id="KW-0813">Transport</keyword>
<dbReference type="GO" id="GO:0012505">
    <property type="term" value="C:endomembrane system"/>
    <property type="evidence" value="ECO:0007669"/>
    <property type="project" value="UniProtKB-SubCell"/>
</dbReference>
<dbReference type="EMBL" id="HACA01019253">
    <property type="protein sequence ID" value="CDW36614.1"/>
    <property type="molecule type" value="Transcribed_RNA"/>
</dbReference>
<dbReference type="InterPro" id="IPR011989">
    <property type="entry name" value="ARM-like"/>
</dbReference>
<dbReference type="Pfam" id="PF01602">
    <property type="entry name" value="Adaptin_N"/>
    <property type="match status" value="1"/>
</dbReference>
<evidence type="ECO:0000256" key="5">
    <source>
        <dbReference type="ARBA" id="ARBA00023136"/>
    </source>
</evidence>
<dbReference type="SUPFAM" id="SSF48371">
    <property type="entry name" value="ARM repeat"/>
    <property type="match status" value="1"/>
</dbReference>
<keyword evidence="4" id="KW-0653">Protein transport</keyword>
<evidence type="ECO:0000256" key="1">
    <source>
        <dbReference type="ARBA" id="ARBA00004308"/>
    </source>
</evidence>
<evidence type="ECO:0000259" key="6">
    <source>
        <dbReference type="Pfam" id="PF01602"/>
    </source>
</evidence>
<sequence length="536" mass="60960">MSSPTEIIIQNLWDPSVQNDSRKLVELIEPIPSLIEAGNIETEPLISPMIRLLGSHNAEVKEHVCSFLLKLSSHQGDVGVLAQNILMQDTQDPNPRIRSVAISTLCSLPSLNAETNIHAIQRCLRDSNPLVRKAAVTGTGKFYLKSPDILRESGLIDTLYSIIKDPDPGVLTFSLQTLNIILEDEGGIVIPRSMAQYILSRLNDLPELELCFVIDYLQKYYTLKKEEESMVLMNALDPFLDSKNGAIFLCCAKLFHKVIPKGANKLCIDFNQRICSQLCKFLRKSSLAIQIMDFISLLNQLGENEALSISKELRFKNKDSTDILCYKARLLSTQIRKFASNDLKKEIDAYLLKFCLTSSEPKVEKELILALCDAPRQDLIDKIEKNLSRNSERKLALLKPILELIRYICLHNKSVAPILSLICLNSRHFKSLTSNELINLIWIINEYSHILEDSPYILDMLWNQREAELQKYELLSLFLSATLKVFVFHPLATQITMGIVLEKISMVEPDLRERVEFYCKLLRSPTLLSKIISQEQ</sequence>
<evidence type="ECO:0000256" key="3">
    <source>
        <dbReference type="ARBA" id="ARBA00022448"/>
    </source>
</evidence>
<dbReference type="AlphaFoldDB" id="A0A0K2UEC6"/>
<comment type="subcellular location">
    <subcellularLocation>
        <location evidence="1">Endomembrane system</location>
    </subcellularLocation>
</comment>
<name>A0A0K2UEC6_LEPSM</name>
<proteinExistence type="inferred from homology"/>